<keyword evidence="3" id="KW-1185">Reference proteome</keyword>
<dbReference type="InterPro" id="IPR036291">
    <property type="entry name" value="NAD(P)-bd_dom_sf"/>
</dbReference>
<dbReference type="InterPro" id="IPR052718">
    <property type="entry name" value="NmrA-type_oxidoreductase"/>
</dbReference>
<dbReference type="PANTHER" id="PTHR47129:SF1">
    <property type="entry name" value="NMRA-LIKE DOMAIN-CONTAINING PROTEIN"/>
    <property type="match status" value="1"/>
</dbReference>
<dbReference type="PANTHER" id="PTHR47129">
    <property type="entry name" value="QUINONE OXIDOREDUCTASE 2"/>
    <property type="match status" value="1"/>
</dbReference>
<dbReference type="InterPro" id="IPR016040">
    <property type="entry name" value="NAD(P)-bd_dom"/>
</dbReference>
<dbReference type="Gene3D" id="3.90.25.10">
    <property type="entry name" value="UDP-galactose 4-epimerase, domain 1"/>
    <property type="match status" value="1"/>
</dbReference>
<dbReference type="EMBL" id="JAENIK010000012">
    <property type="protein sequence ID" value="MBK1817812.1"/>
    <property type="molecule type" value="Genomic_DNA"/>
</dbReference>
<dbReference type="Proteomes" id="UP000600139">
    <property type="component" value="Unassembled WGS sequence"/>
</dbReference>
<dbReference type="RefSeq" id="WP_200352742.1">
    <property type="nucleotide sequence ID" value="NZ_BAABHZ010000001.1"/>
</dbReference>
<feature type="domain" description="NAD(P)-binding" evidence="1">
    <location>
        <begin position="11"/>
        <end position="192"/>
    </location>
</feature>
<evidence type="ECO:0000259" key="1">
    <source>
        <dbReference type="Pfam" id="PF13460"/>
    </source>
</evidence>
<dbReference type="Gene3D" id="3.40.50.720">
    <property type="entry name" value="NAD(P)-binding Rossmann-like Domain"/>
    <property type="match status" value="1"/>
</dbReference>
<gene>
    <name evidence="2" type="ORF">JIN84_19485</name>
</gene>
<reference evidence="2" key="1">
    <citation type="submission" date="2021-01" db="EMBL/GenBank/DDBJ databases">
        <title>Modified the classification status of verrucomicrobia.</title>
        <authorList>
            <person name="Feng X."/>
        </authorList>
    </citation>
    <scope>NUCLEOTIDE SEQUENCE</scope>
    <source>
        <strain evidence="2">JCM 18052</strain>
    </source>
</reference>
<dbReference type="Pfam" id="PF13460">
    <property type="entry name" value="NAD_binding_10"/>
    <property type="match status" value="1"/>
</dbReference>
<comment type="caution">
    <text evidence="2">The sequence shown here is derived from an EMBL/GenBank/DDBJ whole genome shotgun (WGS) entry which is preliminary data.</text>
</comment>
<dbReference type="CDD" id="cd05269">
    <property type="entry name" value="TMR_SDR_a"/>
    <property type="match status" value="1"/>
</dbReference>
<proteinExistence type="predicted"/>
<evidence type="ECO:0000313" key="3">
    <source>
        <dbReference type="Proteomes" id="UP000600139"/>
    </source>
</evidence>
<dbReference type="SUPFAM" id="SSF51735">
    <property type="entry name" value="NAD(P)-binding Rossmann-fold domains"/>
    <property type="match status" value="1"/>
</dbReference>
<dbReference type="AlphaFoldDB" id="A0A934R6D5"/>
<name>A0A934R6D5_9BACT</name>
<sequence>MSTRPTLFVTGASGHLGRKTVEFLLASGKGNIIAGSRDPEKIADLVAKGAEARAVDFNRSETLATAFAGVDRLLLVSTDAIDQPGRRLIQHTAAIQAAIDAGVKHIIYTSATNASPDSASIALRDHHETEQAVISSGLGHTILRNTLYMDNLLMSLPQILSSGQWFHAAAGGKIAMATREDCARAAAAALESDFSGNRIIEISGAELLDHDETASIISGLSGKPVSAIATDEATLTHALLNAGLPDIFARLLATFDTAQAKGEFNVLTSAVRDLTGKQPTTLSDFLKDHV</sequence>
<evidence type="ECO:0000313" key="2">
    <source>
        <dbReference type="EMBL" id="MBK1817812.1"/>
    </source>
</evidence>
<protein>
    <submittedName>
        <fullName evidence="2">SDR family oxidoreductase</fullName>
    </submittedName>
</protein>
<organism evidence="2 3">
    <name type="scientific">Luteolibacter yonseiensis</name>
    <dbReference type="NCBI Taxonomy" id="1144680"/>
    <lineage>
        <taxon>Bacteria</taxon>
        <taxon>Pseudomonadati</taxon>
        <taxon>Verrucomicrobiota</taxon>
        <taxon>Verrucomicrobiia</taxon>
        <taxon>Verrucomicrobiales</taxon>
        <taxon>Verrucomicrobiaceae</taxon>
        <taxon>Luteolibacter</taxon>
    </lineage>
</organism>
<accession>A0A934R6D5</accession>